<gene>
    <name evidence="1" type="ORF">A4U53_06100</name>
</gene>
<sequence length="96" mass="11101">MSSTRFDPILLHRQHFIDEVTCLDEIFDVLEEWPEDKRGLAYDTLLKACRDTANGRFPLSAARENFRRFLKMSGVLAKVEGGPKFERLMNEHMGNA</sequence>
<evidence type="ECO:0008006" key="2">
    <source>
        <dbReference type="Google" id="ProtNLM"/>
    </source>
</evidence>
<comment type="caution">
    <text evidence="1">The sequence shown here is derived from an EMBL/GenBank/DDBJ whole genome shotgun (WGS) entry which is preliminary data.</text>
</comment>
<accession>A0A179BDX9</accession>
<organism evidence="1">
    <name type="scientific">Rhizobium leguminosarum</name>
    <dbReference type="NCBI Taxonomy" id="384"/>
    <lineage>
        <taxon>Bacteria</taxon>
        <taxon>Pseudomonadati</taxon>
        <taxon>Pseudomonadota</taxon>
        <taxon>Alphaproteobacteria</taxon>
        <taxon>Hyphomicrobiales</taxon>
        <taxon>Rhizobiaceae</taxon>
        <taxon>Rhizobium/Agrobacterium group</taxon>
        <taxon>Rhizobium</taxon>
    </lineage>
</organism>
<dbReference type="Pfam" id="PF06169">
    <property type="entry name" value="DUF982"/>
    <property type="match status" value="1"/>
</dbReference>
<dbReference type="Gene3D" id="6.10.250.730">
    <property type="match status" value="1"/>
</dbReference>
<proteinExistence type="predicted"/>
<protein>
    <recommendedName>
        <fullName evidence="2">DUF982 domain-containing protein</fullName>
    </recommendedName>
</protein>
<reference evidence="1" key="1">
    <citation type="submission" date="2016-04" db="EMBL/GenBank/DDBJ databases">
        <title>Fast-growing isolate from the root nodules of Vavilovia formosa.</title>
        <authorList>
            <person name="Kimeklis A."/>
            <person name="Safronova V."/>
            <person name="Belimov A."/>
            <person name="Andronov E."/>
        </authorList>
    </citation>
    <scope>NUCLEOTIDE SEQUENCE [LARGE SCALE GENOMIC DNA]</scope>
    <source>
        <strain evidence="1">Vaf-46</strain>
    </source>
</reference>
<evidence type="ECO:0000313" key="1">
    <source>
        <dbReference type="EMBL" id="OAP89882.1"/>
    </source>
</evidence>
<dbReference type="AlphaFoldDB" id="A0A179BDX9"/>
<name>A0A179BDX9_RHILE</name>
<dbReference type="EMBL" id="LWBS01000428">
    <property type="protein sequence ID" value="OAP89882.1"/>
    <property type="molecule type" value="Genomic_DNA"/>
</dbReference>
<dbReference type="InterPro" id="IPR010385">
    <property type="entry name" value="DUF982"/>
</dbReference>
<dbReference type="RefSeq" id="WP_064250005.1">
    <property type="nucleotide sequence ID" value="NZ_CAXURF020000001.1"/>
</dbReference>